<evidence type="ECO:0000256" key="5">
    <source>
        <dbReference type="ARBA" id="ARBA00034545"/>
    </source>
</evidence>
<dbReference type="PANTHER" id="PTHR43675">
    <property type="entry name" value="ARSENITE METHYLTRANSFERASE"/>
    <property type="match status" value="1"/>
</dbReference>
<evidence type="ECO:0000313" key="11">
    <source>
        <dbReference type="Proteomes" id="UP000243924"/>
    </source>
</evidence>
<dbReference type="Gene3D" id="3.40.50.150">
    <property type="entry name" value="Vaccinia Virus protein VP39"/>
    <property type="match status" value="1"/>
</dbReference>
<evidence type="ECO:0000256" key="8">
    <source>
        <dbReference type="ARBA" id="ARBA00048428"/>
    </source>
</evidence>
<evidence type="ECO:0000259" key="9">
    <source>
        <dbReference type="Pfam" id="PF13847"/>
    </source>
</evidence>
<evidence type="ECO:0000256" key="6">
    <source>
        <dbReference type="ARBA" id="ARBA00047941"/>
    </source>
</evidence>
<organism evidence="10 11">
    <name type="scientific">Halopseudomonas salegens</name>
    <dbReference type="NCBI Taxonomy" id="1434072"/>
    <lineage>
        <taxon>Bacteria</taxon>
        <taxon>Pseudomonadati</taxon>
        <taxon>Pseudomonadota</taxon>
        <taxon>Gammaproteobacteria</taxon>
        <taxon>Pseudomonadales</taxon>
        <taxon>Pseudomonadaceae</taxon>
        <taxon>Halopseudomonas</taxon>
    </lineage>
</organism>
<dbReference type="GO" id="GO:0032259">
    <property type="term" value="P:methylation"/>
    <property type="evidence" value="ECO:0007669"/>
    <property type="project" value="UniProtKB-KW"/>
</dbReference>
<dbReference type="SUPFAM" id="SSF53335">
    <property type="entry name" value="S-adenosyl-L-methionine-dependent methyltransferases"/>
    <property type="match status" value="1"/>
</dbReference>
<accession>A0A1H2DZ85</accession>
<keyword evidence="11" id="KW-1185">Reference proteome</keyword>
<dbReference type="Gene3D" id="3.40.5.100">
    <property type="match status" value="1"/>
</dbReference>
<dbReference type="RefSeq" id="WP_092383150.1">
    <property type="nucleotide sequence ID" value="NZ_LT629787.1"/>
</dbReference>
<comment type="catalytic activity">
    <reaction evidence="6">
        <text>arsenic triglutathione + [thioredoxin]-dithiol + S-adenosyl-L-methionine + 2 H2O = methylarsonous acid + [thioredoxin]-disulfide + 3 glutathione + S-adenosyl-L-homocysteine + H(+)</text>
        <dbReference type="Rhea" id="RHEA:69460"/>
        <dbReference type="Rhea" id="RHEA-COMP:10698"/>
        <dbReference type="Rhea" id="RHEA-COMP:10700"/>
        <dbReference type="ChEBI" id="CHEBI:15377"/>
        <dbReference type="ChEBI" id="CHEBI:15378"/>
        <dbReference type="ChEBI" id="CHEBI:17826"/>
        <dbReference type="ChEBI" id="CHEBI:29950"/>
        <dbReference type="ChEBI" id="CHEBI:50058"/>
        <dbReference type="ChEBI" id="CHEBI:57856"/>
        <dbReference type="ChEBI" id="CHEBI:57925"/>
        <dbReference type="ChEBI" id="CHEBI:59789"/>
        <dbReference type="ChEBI" id="CHEBI:183640"/>
        <dbReference type="EC" id="2.1.1.137"/>
    </reaction>
</comment>
<dbReference type="GO" id="GO:0030791">
    <property type="term" value="F:arsenite methyltransferase activity"/>
    <property type="evidence" value="ECO:0007669"/>
    <property type="project" value="UniProtKB-EC"/>
</dbReference>
<keyword evidence="10" id="KW-0489">Methyltransferase</keyword>
<protein>
    <recommendedName>
        <fullName evidence="5">Arsenite methyltransferase</fullName>
        <ecNumber evidence="4">2.1.1.137</ecNumber>
    </recommendedName>
</protein>
<dbReference type="InterPro" id="IPR029063">
    <property type="entry name" value="SAM-dependent_MTases_sf"/>
</dbReference>
<gene>
    <name evidence="10" type="ORF">SAMN05216210_0127</name>
</gene>
<reference evidence="11" key="1">
    <citation type="submission" date="2016-10" db="EMBL/GenBank/DDBJ databases">
        <authorList>
            <person name="Varghese N."/>
            <person name="Submissions S."/>
        </authorList>
    </citation>
    <scope>NUCLEOTIDE SEQUENCE [LARGE SCALE GENOMIC DNA]</scope>
    <source>
        <strain evidence="11">CECT 8338</strain>
    </source>
</reference>
<evidence type="ECO:0000256" key="3">
    <source>
        <dbReference type="ARBA" id="ARBA00034487"/>
    </source>
</evidence>
<comment type="catalytic activity">
    <reaction evidence="8">
        <text>arsenic triglutathione + 3 [thioredoxin]-dithiol + 3 S-adenosyl-L-methionine = trimethylarsine + 3 [thioredoxin]-disulfide + 3 glutathione + 3 S-adenosyl-L-homocysteine + 3 H(+)</text>
        <dbReference type="Rhea" id="RHEA:69432"/>
        <dbReference type="Rhea" id="RHEA-COMP:10698"/>
        <dbReference type="Rhea" id="RHEA-COMP:10700"/>
        <dbReference type="ChEBI" id="CHEBI:15378"/>
        <dbReference type="ChEBI" id="CHEBI:27130"/>
        <dbReference type="ChEBI" id="CHEBI:29950"/>
        <dbReference type="ChEBI" id="CHEBI:50058"/>
        <dbReference type="ChEBI" id="CHEBI:57856"/>
        <dbReference type="ChEBI" id="CHEBI:57925"/>
        <dbReference type="ChEBI" id="CHEBI:59789"/>
        <dbReference type="ChEBI" id="CHEBI:183640"/>
        <dbReference type="EC" id="2.1.1.137"/>
    </reaction>
</comment>
<dbReference type="EMBL" id="LT629787">
    <property type="protein sequence ID" value="SDT88107.1"/>
    <property type="molecule type" value="Genomic_DNA"/>
</dbReference>
<comment type="catalytic activity">
    <reaction evidence="7">
        <text>arsenic triglutathione + 2 [thioredoxin]-dithiol + 2 S-adenosyl-L-methionine + H2O = dimethylarsinous acid + 2 [thioredoxin]-disulfide + 3 glutathione + 2 S-adenosyl-L-homocysteine + 2 H(+)</text>
        <dbReference type="Rhea" id="RHEA:69464"/>
        <dbReference type="Rhea" id="RHEA-COMP:10698"/>
        <dbReference type="Rhea" id="RHEA-COMP:10700"/>
        <dbReference type="ChEBI" id="CHEBI:15377"/>
        <dbReference type="ChEBI" id="CHEBI:15378"/>
        <dbReference type="ChEBI" id="CHEBI:23808"/>
        <dbReference type="ChEBI" id="CHEBI:29950"/>
        <dbReference type="ChEBI" id="CHEBI:50058"/>
        <dbReference type="ChEBI" id="CHEBI:57856"/>
        <dbReference type="ChEBI" id="CHEBI:57925"/>
        <dbReference type="ChEBI" id="CHEBI:59789"/>
        <dbReference type="ChEBI" id="CHEBI:183640"/>
        <dbReference type="EC" id="2.1.1.137"/>
    </reaction>
</comment>
<sequence length="346" mass="38468">MLESVQNYYGKILESSSDLKTSACCDISSMPDWLKPLLAKIHPEVTEKYYGCGLVAPHLLKGCNILDLGSGSGRDCYVLAQLAGAEGEVIGVDMTPEQLDVANRHLGYHAEQFGFANVSFKQGYIEQLDELGLPDNYFDIIVSNCVINLSPDKDAVLREAYRLLKPGGELYFSDIYADRRLPDAVRNDEVIYGECLGGALYWNDFENLARRHGFLDPRLVEDRPLEITDPAIAAKLGTARFFSATYRLFKLDALEPACEDYGQAVIYKGSIADAPHQLLLDKHHLIETGRIFPVCGNTWRMLQDTRFAEHFDFIGNFDRHYGIFPGCGGALPYTETTPSEAPGACC</sequence>
<name>A0A1H2DZ85_9GAMM</name>
<keyword evidence="2" id="KW-0949">S-adenosyl-L-methionine</keyword>
<dbReference type="InterPro" id="IPR025714">
    <property type="entry name" value="Methyltranfer_dom"/>
</dbReference>
<dbReference type="EC" id="2.1.1.137" evidence="4"/>
<dbReference type="OrthoDB" id="9791837at2"/>
<dbReference type="STRING" id="1434072.SAMN05216210_0127"/>
<dbReference type="InterPro" id="IPR026669">
    <property type="entry name" value="Arsenite_MeTrfase-like"/>
</dbReference>
<dbReference type="PANTHER" id="PTHR43675:SF8">
    <property type="entry name" value="ARSENITE METHYLTRANSFERASE"/>
    <property type="match status" value="1"/>
</dbReference>
<feature type="domain" description="Methyltransferase" evidence="9">
    <location>
        <begin position="61"/>
        <end position="212"/>
    </location>
</feature>
<proteinExistence type="inferred from homology"/>
<comment type="similarity">
    <text evidence="3">Belongs to the methyltransferase superfamily. Arsenite methyltransferase family.</text>
</comment>
<evidence type="ECO:0000256" key="4">
    <source>
        <dbReference type="ARBA" id="ARBA00034521"/>
    </source>
</evidence>
<evidence type="ECO:0000313" key="10">
    <source>
        <dbReference type="EMBL" id="SDT88107.1"/>
    </source>
</evidence>
<evidence type="ECO:0000256" key="2">
    <source>
        <dbReference type="ARBA" id="ARBA00022691"/>
    </source>
</evidence>
<keyword evidence="1 10" id="KW-0808">Transferase</keyword>
<evidence type="ECO:0000256" key="7">
    <source>
        <dbReference type="ARBA" id="ARBA00047943"/>
    </source>
</evidence>
<dbReference type="CDD" id="cd02440">
    <property type="entry name" value="AdoMet_MTases"/>
    <property type="match status" value="1"/>
</dbReference>
<dbReference type="Proteomes" id="UP000243924">
    <property type="component" value="Chromosome I"/>
</dbReference>
<dbReference type="Pfam" id="PF13847">
    <property type="entry name" value="Methyltransf_31"/>
    <property type="match status" value="1"/>
</dbReference>
<evidence type="ECO:0000256" key="1">
    <source>
        <dbReference type="ARBA" id="ARBA00022679"/>
    </source>
</evidence>
<dbReference type="AlphaFoldDB" id="A0A1H2DZ85"/>